<proteinExistence type="predicted"/>
<feature type="compositionally biased region" description="Acidic residues" evidence="1">
    <location>
        <begin position="99"/>
        <end position="110"/>
    </location>
</feature>
<name>A0A397TSV3_9GLOM</name>
<feature type="region of interest" description="Disordered" evidence="1">
    <location>
        <begin position="82"/>
        <end position="110"/>
    </location>
</feature>
<dbReference type="Proteomes" id="UP000265703">
    <property type="component" value="Unassembled WGS sequence"/>
</dbReference>
<sequence length="110" mass="13049">MIYVFQTVNIYSKDRTEQHNSMMIIDNYNNKEKGKSKRIHSSNSEDEKDDIFKKIKLNNNKGIYAQSSNKVEFQYMQRNYVSSNDDDEACNNPNLHSEDQEELEIPEDEF</sequence>
<dbReference type="AlphaFoldDB" id="A0A397TSV3"/>
<reference evidence="2 3" key="1">
    <citation type="submission" date="2018-06" db="EMBL/GenBank/DDBJ databases">
        <title>Comparative genomics reveals the genomic features of Rhizophagus irregularis, R. cerebriforme, R. diaphanum and Gigaspora rosea, and their symbiotic lifestyle signature.</title>
        <authorList>
            <person name="Morin E."/>
            <person name="San Clemente H."/>
            <person name="Chen E.C.H."/>
            <person name="De La Providencia I."/>
            <person name="Hainaut M."/>
            <person name="Kuo A."/>
            <person name="Kohler A."/>
            <person name="Murat C."/>
            <person name="Tang N."/>
            <person name="Roy S."/>
            <person name="Loubradou J."/>
            <person name="Henrissat B."/>
            <person name="Grigoriev I.V."/>
            <person name="Corradi N."/>
            <person name="Roux C."/>
            <person name="Martin F.M."/>
        </authorList>
    </citation>
    <scope>NUCLEOTIDE SEQUENCE [LARGE SCALE GENOMIC DNA]</scope>
    <source>
        <strain evidence="2 3">DAOM 227022</strain>
    </source>
</reference>
<gene>
    <name evidence="2" type="ORF">C1645_813512</name>
</gene>
<comment type="caution">
    <text evidence="2">The sequence shown here is derived from an EMBL/GenBank/DDBJ whole genome shotgun (WGS) entry which is preliminary data.</text>
</comment>
<evidence type="ECO:0000256" key="1">
    <source>
        <dbReference type="SAM" id="MobiDB-lite"/>
    </source>
</evidence>
<keyword evidence="3" id="KW-1185">Reference proteome</keyword>
<evidence type="ECO:0000313" key="3">
    <source>
        <dbReference type="Proteomes" id="UP000265703"/>
    </source>
</evidence>
<feature type="region of interest" description="Disordered" evidence="1">
    <location>
        <begin position="22"/>
        <end position="47"/>
    </location>
</feature>
<protein>
    <submittedName>
        <fullName evidence="2">Uncharacterized protein</fullName>
    </submittedName>
</protein>
<evidence type="ECO:0000313" key="2">
    <source>
        <dbReference type="EMBL" id="RIA97964.1"/>
    </source>
</evidence>
<dbReference type="STRING" id="658196.A0A397TSV3"/>
<organism evidence="2 3">
    <name type="scientific">Glomus cerebriforme</name>
    <dbReference type="NCBI Taxonomy" id="658196"/>
    <lineage>
        <taxon>Eukaryota</taxon>
        <taxon>Fungi</taxon>
        <taxon>Fungi incertae sedis</taxon>
        <taxon>Mucoromycota</taxon>
        <taxon>Glomeromycotina</taxon>
        <taxon>Glomeromycetes</taxon>
        <taxon>Glomerales</taxon>
        <taxon>Glomeraceae</taxon>
        <taxon>Glomus</taxon>
    </lineage>
</organism>
<dbReference type="EMBL" id="QKYT01000023">
    <property type="protein sequence ID" value="RIA97964.1"/>
    <property type="molecule type" value="Genomic_DNA"/>
</dbReference>
<accession>A0A397TSV3</accession>